<evidence type="ECO:0000256" key="1">
    <source>
        <dbReference type="ARBA" id="ARBA00004651"/>
    </source>
</evidence>
<keyword evidence="4 6" id="KW-1133">Transmembrane helix</keyword>
<feature type="transmembrane region" description="Helical" evidence="6">
    <location>
        <begin position="143"/>
        <end position="164"/>
    </location>
</feature>
<dbReference type="Pfam" id="PF01810">
    <property type="entry name" value="LysE"/>
    <property type="match status" value="1"/>
</dbReference>
<dbReference type="PANTHER" id="PTHR38825">
    <property type="entry name" value="LYSINE EXPORTER PROTEIN (LYSE/YGGA)"/>
    <property type="match status" value="1"/>
</dbReference>
<comment type="subcellular location">
    <subcellularLocation>
        <location evidence="1">Cell membrane</location>
        <topology evidence="1">Multi-pass membrane protein</topology>
    </subcellularLocation>
</comment>
<feature type="transmembrane region" description="Helical" evidence="6">
    <location>
        <begin position="74"/>
        <end position="92"/>
    </location>
</feature>
<dbReference type="GeneID" id="30582105"/>
<keyword evidence="3 6" id="KW-0812">Transmembrane</keyword>
<organism evidence="7 10">
    <name type="scientific">Methanohalophilus halophilus</name>
    <dbReference type="NCBI Taxonomy" id="2177"/>
    <lineage>
        <taxon>Archaea</taxon>
        <taxon>Methanobacteriati</taxon>
        <taxon>Methanobacteriota</taxon>
        <taxon>Stenosarchaea group</taxon>
        <taxon>Methanomicrobia</taxon>
        <taxon>Methanosarcinales</taxon>
        <taxon>Methanosarcinaceae</taxon>
        <taxon>Methanohalophilus</taxon>
    </lineage>
</organism>
<evidence type="ECO:0000313" key="12">
    <source>
        <dbReference type="Proteomes" id="UP000267921"/>
    </source>
</evidence>
<evidence type="ECO:0000256" key="3">
    <source>
        <dbReference type="ARBA" id="ARBA00022692"/>
    </source>
</evidence>
<feature type="transmembrane region" description="Helical" evidence="6">
    <location>
        <begin position="184"/>
        <end position="202"/>
    </location>
</feature>
<dbReference type="OrthoDB" id="121309at2157"/>
<dbReference type="EMBL" id="FNMU01000005">
    <property type="protein sequence ID" value="SDW85655.1"/>
    <property type="molecule type" value="Genomic_DNA"/>
</dbReference>
<accession>A0A1L3PZK2</accession>
<dbReference type="PANTHER" id="PTHR38825:SF1">
    <property type="entry name" value="TRANSPORTER, LYSE FAMILY"/>
    <property type="match status" value="1"/>
</dbReference>
<evidence type="ECO:0000313" key="10">
    <source>
        <dbReference type="Proteomes" id="UP000186879"/>
    </source>
</evidence>
<name>A0A1L3PZK2_9EURY</name>
<dbReference type="KEGG" id="mhaz:BHR79_00100"/>
<dbReference type="GO" id="GO:0006865">
    <property type="term" value="P:amino acid transport"/>
    <property type="evidence" value="ECO:0007669"/>
    <property type="project" value="InterPro"/>
</dbReference>
<reference evidence="9 11" key="2">
    <citation type="submission" date="2016-10" db="EMBL/GenBank/DDBJ databases">
        <authorList>
            <person name="de Groot N.N."/>
        </authorList>
    </citation>
    <scope>NUCLEOTIDE SEQUENCE [LARGE SCALE GENOMIC DNA]</scope>
    <source>
        <strain evidence="9 11">Z-7982</strain>
    </source>
</reference>
<dbReference type="InterPro" id="IPR001123">
    <property type="entry name" value="LeuE-type"/>
</dbReference>
<keyword evidence="5 6" id="KW-0472">Membrane</keyword>
<dbReference type="AlphaFoldDB" id="A0A1L3PZK2"/>
<keyword evidence="10" id="KW-1185">Reference proteome</keyword>
<dbReference type="Proteomes" id="UP000267921">
    <property type="component" value="Unassembled WGS sequence"/>
</dbReference>
<evidence type="ECO:0000256" key="6">
    <source>
        <dbReference type="SAM" id="Phobius"/>
    </source>
</evidence>
<sequence>MLAILDMLFVGFAVGLTGALVPGPMLFATIEGSLKKGWRAGPEVVLGHALIEFLICIFIVLGFTSIIGDREMSVISFVGGLVLVVFGLLTIIQSRNTFIDSGLSGGVLANPVSAGILTSASNPYFWIWWLAAGSALVLRGMEIGIFAAVMFVVGHWMADLGWFTFVSTSLSKTRSFFSGTVYRSVLACCGVFLMGFGIWFALG</sequence>
<dbReference type="Proteomes" id="UP000198669">
    <property type="component" value="Unassembled WGS sequence"/>
</dbReference>
<evidence type="ECO:0000313" key="8">
    <source>
        <dbReference type="EMBL" id="RNI07299.1"/>
    </source>
</evidence>
<evidence type="ECO:0000256" key="5">
    <source>
        <dbReference type="ARBA" id="ARBA00023136"/>
    </source>
</evidence>
<dbReference type="Proteomes" id="UP000186879">
    <property type="component" value="Chromosome"/>
</dbReference>
<feature type="transmembrane region" description="Helical" evidence="6">
    <location>
        <begin position="112"/>
        <end position="131"/>
    </location>
</feature>
<dbReference type="RefSeq" id="WP_072560140.1">
    <property type="nucleotide sequence ID" value="NZ_CP017921.1"/>
</dbReference>
<dbReference type="EMBL" id="CP017921">
    <property type="protein sequence ID" value="APH38035.1"/>
    <property type="molecule type" value="Genomic_DNA"/>
</dbReference>
<gene>
    <name evidence="7" type="ORF">BHR79_00100</name>
    <name evidence="8" type="ORF">EFE40_10205</name>
    <name evidence="9" type="ORF">SAMN04515625_1761</name>
</gene>
<evidence type="ECO:0000313" key="9">
    <source>
        <dbReference type="EMBL" id="SDW85655.1"/>
    </source>
</evidence>
<evidence type="ECO:0000313" key="7">
    <source>
        <dbReference type="EMBL" id="APH38035.1"/>
    </source>
</evidence>
<dbReference type="GO" id="GO:0005886">
    <property type="term" value="C:plasma membrane"/>
    <property type="evidence" value="ECO:0007669"/>
    <property type="project" value="UniProtKB-SubCell"/>
</dbReference>
<dbReference type="EMBL" id="RJJG01000009">
    <property type="protein sequence ID" value="RNI07299.1"/>
    <property type="molecule type" value="Genomic_DNA"/>
</dbReference>
<protein>
    <submittedName>
        <fullName evidence="8">LysE family translocator</fullName>
    </submittedName>
    <submittedName>
        <fullName evidence="7">Lysine transporter LysE</fullName>
    </submittedName>
    <submittedName>
        <fullName evidence="9">Threonine/homoserine/homoserine lactone efflux protein</fullName>
    </submittedName>
</protein>
<proteinExistence type="predicted"/>
<feature type="transmembrane region" description="Helical" evidence="6">
    <location>
        <begin position="44"/>
        <end position="67"/>
    </location>
</feature>
<keyword evidence="2" id="KW-1003">Cell membrane</keyword>
<evidence type="ECO:0000256" key="4">
    <source>
        <dbReference type="ARBA" id="ARBA00022989"/>
    </source>
</evidence>
<evidence type="ECO:0000313" key="11">
    <source>
        <dbReference type="Proteomes" id="UP000198669"/>
    </source>
</evidence>
<dbReference type="STRING" id="2177.BHR79_00100"/>
<reference evidence="8 12" key="3">
    <citation type="submission" date="2018-10" db="EMBL/GenBank/DDBJ databases">
        <title>Cultivation of a novel Methanohalophilus strain from Kebrit Deep of the Red Sea and a genomic comparison of members of the genus Methanohalophilus.</title>
        <authorList>
            <person name="Guan Y."/>
            <person name="Ngugi D.K."/>
            <person name="Stingl U."/>
        </authorList>
    </citation>
    <scope>NUCLEOTIDE SEQUENCE [LARGE SCALE GENOMIC DNA]</scope>
    <source>
        <strain evidence="8 12">DSM 3094</strain>
    </source>
</reference>
<reference evidence="7 10" key="1">
    <citation type="submission" date="2016-10" db="EMBL/GenBank/DDBJ databases">
        <title>Methanohalophilus halophilus.</title>
        <authorList>
            <person name="L'haridon S."/>
        </authorList>
    </citation>
    <scope>NUCLEOTIDE SEQUENCE [LARGE SCALE GENOMIC DNA]</scope>
    <source>
        <strain evidence="7 10">Z-7982</strain>
    </source>
</reference>
<evidence type="ECO:0000256" key="2">
    <source>
        <dbReference type="ARBA" id="ARBA00022475"/>
    </source>
</evidence>